<dbReference type="Gene3D" id="3.40.1410.10">
    <property type="entry name" value="Chorismate lyase-like"/>
    <property type="match status" value="1"/>
</dbReference>
<evidence type="ECO:0000313" key="5">
    <source>
        <dbReference type="EMBL" id="PWR12483.1"/>
    </source>
</evidence>
<dbReference type="GO" id="GO:0045892">
    <property type="term" value="P:negative regulation of DNA-templated transcription"/>
    <property type="evidence" value="ECO:0007669"/>
    <property type="project" value="TreeGrafter"/>
</dbReference>
<gene>
    <name evidence="5" type="ORF">DKT69_23880</name>
</gene>
<accession>A0A317DI53</accession>
<feature type="domain" description="HTH gntR-type" evidence="4">
    <location>
        <begin position="9"/>
        <end position="82"/>
    </location>
</feature>
<evidence type="ECO:0000256" key="1">
    <source>
        <dbReference type="ARBA" id="ARBA00023015"/>
    </source>
</evidence>
<dbReference type="SUPFAM" id="SSF64288">
    <property type="entry name" value="Chorismate lyase-like"/>
    <property type="match status" value="1"/>
</dbReference>
<dbReference type="InterPro" id="IPR036388">
    <property type="entry name" value="WH-like_DNA-bd_sf"/>
</dbReference>
<dbReference type="InterPro" id="IPR050679">
    <property type="entry name" value="Bact_HTH_transcr_reg"/>
</dbReference>
<dbReference type="Proteomes" id="UP000246050">
    <property type="component" value="Unassembled WGS sequence"/>
</dbReference>
<organism evidence="5 6">
    <name type="scientific">Micromonospora sicca</name>
    <dbReference type="NCBI Taxonomy" id="2202420"/>
    <lineage>
        <taxon>Bacteria</taxon>
        <taxon>Bacillati</taxon>
        <taxon>Actinomycetota</taxon>
        <taxon>Actinomycetes</taxon>
        <taxon>Micromonosporales</taxon>
        <taxon>Micromonosporaceae</taxon>
        <taxon>Micromonospora</taxon>
    </lineage>
</organism>
<dbReference type="SMART" id="SM00345">
    <property type="entry name" value="HTH_GNTR"/>
    <property type="match status" value="1"/>
</dbReference>
<dbReference type="SMART" id="SM00866">
    <property type="entry name" value="UTRA"/>
    <property type="match status" value="1"/>
</dbReference>
<dbReference type="InterPro" id="IPR028978">
    <property type="entry name" value="Chorismate_lyase_/UTRA_dom_sf"/>
</dbReference>
<keyword evidence="1" id="KW-0805">Transcription regulation</keyword>
<dbReference type="SUPFAM" id="SSF46785">
    <property type="entry name" value="Winged helix' DNA-binding domain"/>
    <property type="match status" value="1"/>
</dbReference>
<dbReference type="EMBL" id="QGKS01000289">
    <property type="protein sequence ID" value="PWR12483.1"/>
    <property type="molecule type" value="Genomic_DNA"/>
</dbReference>
<sequence>MTSDLGAKAPKYQRIADELRRDIKNGTYKPGERLPAEAALLERFRSTFPSLSLETMRSAIRVLRAEGIVEARQGVGTFVSAHRRLQRRSRDRYGRARTDGKLLTAHLRHEIPFAGRGPVPEHVAKAAGMEPGEEVVIRRRVLFDRETDKPQETGASYIPLGFAGGTFLEEPSVVPKALFLCVEDLSGKRYTRARDHWQWRMPTSAEAETLQISPGTGVVHVVHVARAEDDSVLEVSESVWPADRIDLIDEYDVTQQPEDADGRSDI</sequence>
<evidence type="ECO:0000256" key="3">
    <source>
        <dbReference type="ARBA" id="ARBA00023163"/>
    </source>
</evidence>
<dbReference type="GO" id="GO:0003700">
    <property type="term" value="F:DNA-binding transcription factor activity"/>
    <property type="evidence" value="ECO:0007669"/>
    <property type="project" value="InterPro"/>
</dbReference>
<dbReference type="PANTHER" id="PTHR44846">
    <property type="entry name" value="MANNOSYL-D-GLYCERATE TRANSPORT/METABOLISM SYSTEM REPRESSOR MNGR-RELATED"/>
    <property type="match status" value="1"/>
</dbReference>
<dbReference type="InterPro" id="IPR036390">
    <property type="entry name" value="WH_DNA-bd_sf"/>
</dbReference>
<dbReference type="PROSITE" id="PS50949">
    <property type="entry name" value="HTH_GNTR"/>
    <property type="match status" value="1"/>
</dbReference>
<dbReference type="InterPro" id="IPR000524">
    <property type="entry name" value="Tscrpt_reg_HTH_GntR"/>
</dbReference>
<dbReference type="CDD" id="cd07377">
    <property type="entry name" value="WHTH_GntR"/>
    <property type="match status" value="1"/>
</dbReference>
<comment type="caution">
    <text evidence="5">The sequence shown here is derived from an EMBL/GenBank/DDBJ whole genome shotgun (WGS) entry which is preliminary data.</text>
</comment>
<keyword evidence="2" id="KW-0238">DNA-binding</keyword>
<dbReference type="RefSeq" id="WP_109803739.1">
    <property type="nucleotide sequence ID" value="NZ_QGKS01000289.1"/>
</dbReference>
<name>A0A317DI53_9ACTN</name>
<dbReference type="AlphaFoldDB" id="A0A317DI53"/>
<evidence type="ECO:0000313" key="6">
    <source>
        <dbReference type="Proteomes" id="UP000246050"/>
    </source>
</evidence>
<dbReference type="GO" id="GO:0003677">
    <property type="term" value="F:DNA binding"/>
    <property type="evidence" value="ECO:0007669"/>
    <property type="project" value="UniProtKB-KW"/>
</dbReference>
<dbReference type="Gene3D" id="1.10.10.10">
    <property type="entry name" value="Winged helix-like DNA-binding domain superfamily/Winged helix DNA-binding domain"/>
    <property type="match status" value="1"/>
</dbReference>
<evidence type="ECO:0000256" key="2">
    <source>
        <dbReference type="ARBA" id="ARBA00023125"/>
    </source>
</evidence>
<keyword evidence="3" id="KW-0804">Transcription</keyword>
<proteinExistence type="predicted"/>
<dbReference type="InterPro" id="IPR011663">
    <property type="entry name" value="UTRA"/>
</dbReference>
<dbReference type="OrthoDB" id="3358191at2"/>
<dbReference type="PANTHER" id="PTHR44846:SF17">
    <property type="entry name" value="GNTR-FAMILY TRANSCRIPTIONAL REGULATOR"/>
    <property type="match status" value="1"/>
</dbReference>
<dbReference type="Pfam" id="PF00392">
    <property type="entry name" value="GntR"/>
    <property type="match status" value="1"/>
</dbReference>
<protein>
    <recommendedName>
        <fullName evidence="4">HTH gntR-type domain-containing protein</fullName>
    </recommendedName>
</protein>
<reference evidence="5 6" key="1">
    <citation type="submission" date="2018-05" db="EMBL/GenBank/DDBJ databases">
        <title>Micromonosporas from Atacama Desert.</title>
        <authorList>
            <person name="Carro L."/>
            <person name="Golinska P."/>
            <person name="Klenk H.-P."/>
            <person name="Goodfellow M."/>
        </authorList>
    </citation>
    <scope>NUCLEOTIDE SEQUENCE [LARGE SCALE GENOMIC DNA]</scope>
    <source>
        <strain evidence="5 6">4G51</strain>
    </source>
</reference>
<dbReference type="Pfam" id="PF07702">
    <property type="entry name" value="UTRA"/>
    <property type="match status" value="1"/>
</dbReference>
<evidence type="ECO:0000259" key="4">
    <source>
        <dbReference type="PROSITE" id="PS50949"/>
    </source>
</evidence>